<keyword evidence="3" id="KW-1185">Reference proteome</keyword>
<dbReference type="InterPro" id="IPR016181">
    <property type="entry name" value="Acyl_CoA_acyltransferase"/>
</dbReference>
<dbReference type="GO" id="GO:0016747">
    <property type="term" value="F:acyltransferase activity, transferring groups other than amino-acyl groups"/>
    <property type="evidence" value="ECO:0007669"/>
    <property type="project" value="InterPro"/>
</dbReference>
<dbReference type="AlphaFoldDB" id="A0A7R7ELR9"/>
<dbReference type="InterPro" id="IPR000182">
    <property type="entry name" value="GNAT_dom"/>
</dbReference>
<evidence type="ECO:0000313" key="2">
    <source>
        <dbReference type="EMBL" id="BCN30842.1"/>
    </source>
</evidence>
<protein>
    <recommendedName>
        <fullName evidence="1">N-acetyltransferase domain-containing protein</fullName>
    </recommendedName>
</protein>
<dbReference type="EMBL" id="AP024169">
    <property type="protein sequence ID" value="BCN30842.1"/>
    <property type="molecule type" value="Genomic_DNA"/>
</dbReference>
<evidence type="ECO:0000259" key="1">
    <source>
        <dbReference type="PROSITE" id="PS51186"/>
    </source>
</evidence>
<name>A0A7R7ELR9_9FIRM</name>
<dbReference type="SUPFAM" id="SSF55729">
    <property type="entry name" value="Acyl-CoA N-acyltransferases (Nat)"/>
    <property type="match status" value="1"/>
</dbReference>
<dbReference type="Pfam" id="PF00583">
    <property type="entry name" value="Acetyltransf_1"/>
    <property type="match status" value="1"/>
</dbReference>
<accession>A0A7R7ELR9</accession>
<dbReference type="CDD" id="cd04301">
    <property type="entry name" value="NAT_SF"/>
    <property type="match status" value="1"/>
</dbReference>
<dbReference type="RefSeq" id="WP_271712002.1">
    <property type="nucleotide sequence ID" value="NZ_AP024169.1"/>
</dbReference>
<sequence>MIIEQLKDNIDIIKPLIDNYKNSIHEDKLTAVQLESLSVAISLEDIVFFVAKIEDTAVAMCSVTRTFSTFSCSYSGVFEDFYIIPEYRKKGLAKKMTTYIFDYCKQNSISSLWVGCADCDVEMYKHLGFEIPLGNLRTWSVD</sequence>
<reference evidence="2 3" key="1">
    <citation type="submission" date="2020-11" db="EMBL/GenBank/DDBJ databases">
        <title>Draft genome sequencing of a Lachnospiraceae strain isolated from anoxic soil subjected to BSD treatment.</title>
        <authorList>
            <person name="Uek A."/>
            <person name="Tonouchi A."/>
        </authorList>
    </citation>
    <scope>NUCLEOTIDE SEQUENCE [LARGE SCALE GENOMIC DNA]</scope>
    <source>
        <strain evidence="2 3">TB5</strain>
    </source>
</reference>
<dbReference type="KEGG" id="ahb:bsdtb5_21370"/>
<gene>
    <name evidence="2" type="ORF">bsdtb5_21370</name>
</gene>
<dbReference type="Proteomes" id="UP000595897">
    <property type="component" value="Chromosome"/>
</dbReference>
<dbReference type="Gene3D" id="3.40.630.30">
    <property type="match status" value="1"/>
</dbReference>
<evidence type="ECO:0000313" key="3">
    <source>
        <dbReference type="Proteomes" id="UP000595897"/>
    </source>
</evidence>
<feature type="domain" description="N-acetyltransferase" evidence="1">
    <location>
        <begin position="1"/>
        <end position="142"/>
    </location>
</feature>
<organism evidence="2 3">
    <name type="scientific">Anaeromicropila herbilytica</name>
    <dbReference type="NCBI Taxonomy" id="2785025"/>
    <lineage>
        <taxon>Bacteria</taxon>
        <taxon>Bacillati</taxon>
        <taxon>Bacillota</taxon>
        <taxon>Clostridia</taxon>
        <taxon>Lachnospirales</taxon>
        <taxon>Lachnospiraceae</taxon>
        <taxon>Anaeromicropila</taxon>
    </lineage>
</organism>
<dbReference type="PROSITE" id="PS51186">
    <property type="entry name" value="GNAT"/>
    <property type="match status" value="1"/>
</dbReference>
<proteinExistence type="predicted"/>